<sequence length="541" mass="61924">MIWETMIYAAMVLLVIIIAWEYLRNTMMIEGFTDGVVPEYFGRFFPRRHDVVPGEMREVDGWIRNPRYFEGYVDVQNLGYKGDFCRVVEKEGIPDSRIMACALAGQEGLDSFTFRTDSARAGMRFSRDDYFRDVNDDGKEDYGRILKIKNAPNDAWQALAVLAGNTRFKQGEDTPDNSPPPDIADLLFFFEGIMVWYRFFDDMLDYGENTQIKIAGEMKIDEDPKKTVTKGISMNRLPTADSEVKPPADQFIKIGENARLEFDTRVQLRQLRAISVWVFFEEFTNNARIFDFGNGPGHDNVLLGIEAKGNVEQAFGLMNARPGDMNKVCSARAPAEVSPQEYMLTTDANVNEFDCPGPEPVQNTYPEDELSPGVDPRANLLFEIWDTQQRKMRLRAMNVIPLRKWTHIALTTTDATNFRPTWRVYIDGKMVLEQLDGFMPLKSYTTDNYIGRSNWETESQAFENPDERLRGSLFDFRLYRQPMSMGKIDKTYRWGHKKLGIQEPRPPLQSASSEGFPYPPPQPFLSSTGDFPGITKSPNAL</sequence>
<dbReference type="AlphaFoldDB" id="A0A6C0LL81"/>
<keyword evidence="2" id="KW-1133">Transmembrane helix</keyword>
<evidence type="ECO:0000256" key="2">
    <source>
        <dbReference type="SAM" id="Phobius"/>
    </source>
</evidence>
<protein>
    <submittedName>
        <fullName evidence="3">Uncharacterized protein</fullName>
    </submittedName>
</protein>
<organism evidence="3">
    <name type="scientific">viral metagenome</name>
    <dbReference type="NCBI Taxonomy" id="1070528"/>
    <lineage>
        <taxon>unclassified sequences</taxon>
        <taxon>metagenomes</taxon>
        <taxon>organismal metagenomes</taxon>
    </lineage>
</organism>
<dbReference type="Pfam" id="PF13385">
    <property type="entry name" value="Laminin_G_3"/>
    <property type="match status" value="1"/>
</dbReference>
<dbReference type="EMBL" id="MN740532">
    <property type="protein sequence ID" value="QHU31676.1"/>
    <property type="molecule type" value="Genomic_DNA"/>
</dbReference>
<dbReference type="SUPFAM" id="SSF49899">
    <property type="entry name" value="Concanavalin A-like lectins/glucanases"/>
    <property type="match status" value="1"/>
</dbReference>
<evidence type="ECO:0000313" key="3">
    <source>
        <dbReference type="EMBL" id="QHU31676.1"/>
    </source>
</evidence>
<proteinExistence type="predicted"/>
<evidence type="ECO:0000256" key="1">
    <source>
        <dbReference type="SAM" id="MobiDB-lite"/>
    </source>
</evidence>
<keyword evidence="2" id="KW-0812">Transmembrane</keyword>
<dbReference type="InterPro" id="IPR013320">
    <property type="entry name" value="ConA-like_dom_sf"/>
</dbReference>
<feature type="region of interest" description="Disordered" evidence="1">
    <location>
        <begin position="503"/>
        <end position="541"/>
    </location>
</feature>
<accession>A0A6C0LL81</accession>
<name>A0A6C0LL81_9ZZZZ</name>
<keyword evidence="2" id="KW-0472">Membrane</keyword>
<feature type="transmembrane region" description="Helical" evidence="2">
    <location>
        <begin position="6"/>
        <end position="23"/>
    </location>
</feature>
<dbReference type="Gene3D" id="2.60.120.200">
    <property type="match status" value="1"/>
</dbReference>
<reference evidence="3" key="1">
    <citation type="journal article" date="2020" name="Nature">
        <title>Giant virus diversity and host interactions through global metagenomics.</title>
        <authorList>
            <person name="Schulz F."/>
            <person name="Roux S."/>
            <person name="Paez-Espino D."/>
            <person name="Jungbluth S."/>
            <person name="Walsh D.A."/>
            <person name="Denef V.J."/>
            <person name="McMahon K.D."/>
            <person name="Konstantinidis K.T."/>
            <person name="Eloe-Fadrosh E.A."/>
            <person name="Kyrpides N.C."/>
            <person name="Woyke T."/>
        </authorList>
    </citation>
    <scope>NUCLEOTIDE SEQUENCE</scope>
    <source>
        <strain evidence="3">GVMAG-M-3300027963-41</strain>
    </source>
</reference>